<dbReference type="PROSITE" id="PS51551">
    <property type="entry name" value="EPHRIN_RBD_2"/>
    <property type="match status" value="1"/>
</dbReference>
<dbReference type="AlphaFoldDB" id="A0A077YWK7"/>
<gene>
    <name evidence="8" type="ORF">TTRE_0000008701</name>
</gene>
<evidence type="ECO:0000256" key="4">
    <source>
        <dbReference type="ARBA" id="ARBA00023157"/>
    </source>
</evidence>
<comment type="caution">
    <text evidence="6">Lacks conserved residue(s) required for the propagation of feature annotation.</text>
</comment>
<dbReference type="EMBL" id="HG805810">
    <property type="protein sequence ID" value="CDW51828.1"/>
    <property type="molecule type" value="Genomic_DNA"/>
</dbReference>
<protein>
    <submittedName>
        <fullName evidence="8">Ephrin b2</fullName>
    </submittedName>
</protein>
<accession>A0A077YWK7</accession>
<organism evidence="8 9">
    <name type="scientific">Trichuris trichiura</name>
    <name type="common">Whipworm</name>
    <name type="synonym">Trichocephalus trichiurus</name>
    <dbReference type="NCBI Taxonomy" id="36087"/>
    <lineage>
        <taxon>Eukaryota</taxon>
        <taxon>Metazoa</taxon>
        <taxon>Ecdysozoa</taxon>
        <taxon>Nematoda</taxon>
        <taxon>Enoplea</taxon>
        <taxon>Dorylaimia</taxon>
        <taxon>Trichinellida</taxon>
        <taxon>Trichuridae</taxon>
        <taxon>Trichuris</taxon>
    </lineage>
</organism>
<dbReference type="Gene3D" id="2.60.40.420">
    <property type="entry name" value="Cupredoxins - blue copper proteins"/>
    <property type="match status" value="1"/>
</dbReference>
<reference evidence="8" key="1">
    <citation type="submission" date="2014-01" db="EMBL/GenBank/DDBJ databases">
        <authorList>
            <person name="Aslett M."/>
        </authorList>
    </citation>
    <scope>NUCLEOTIDE SEQUENCE</scope>
</reference>
<evidence type="ECO:0000259" key="7">
    <source>
        <dbReference type="PROSITE" id="PS51551"/>
    </source>
</evidence>
<dbReference type="STRING" id="36087.A0A077YWK7"/>
<keyword evidence="2" id="KW-0732">Signal</keyword>
<evidence type="ECO:0000256" key="1">
    <source>
        <dbReference type="ARBA" id="ARBA00004370"/>
    </source>
</evidence>
<name>A0A077YWK7_TRITR</name>
<reference evidence="8" key="2">
    <citation type="submission" date="2014-03" db="EMBL/GenBank/DDBJ databases">
        <title>The whipworm genome and dual-species transcriptomics of an intimate host-pathogen interaction.</title>
        <authorList>
            <person name="Foth B.J."/>
            <person name="Tsai I.J."/>
            <person name="Reid A.J."/>
            <person name="Bancroft A.J."/>
            <person name="Nichol S."/>
            <person name="Tracey A."/>
            <person name="Holroyd N."/>
            <person name="Cotton J.A."/>
            <person name="Stanley E.J."/>
            <person name="Zarowiecki M."/>
            <person name="Liu J.Z."/>
            <person name="Huckvale T."/>
            <person name="Cooper P.J."/>
            <person name="Grencis R.K."/>
            <person name="Berriman M."/>
        </authorList>
    </citation>
    <scope>NUCLEOTIDE SEQUENCE [LARGE SCALE GENOMIC DNA]</scope>
</reference>
<evidence type="ECO:0000256" key="3">
    <source>
        <dbReference type="ARBA" id="ARBA00023136"/>
    </source>
</evidence>
<keyword evidence="3" id="KW-0472">Membrane</keyword>
<dbReference type="Pfam" id="PF00812">
    <property type="entry name" value="Ephrin"/>
    <property type="match status" value="1"/>
</dbReference>
<feature type="domain" description="Ephrin RBD" evidence="7">
    <location>
        <begin position="1"/>
        <end position="139"/>
    </location>
</feature>
<dbReference type="PANTHER" id="PTHR11304">
    <property type="entry name" value="EPHRIN"/>
    <property type="match status" value="1"/>
</dbReference>
<comment type="subcellular location">
    <subcellularLocation>
        <location evidence="1">Membrane</location>
    </subcellularLocation>
</comment>
<dbReference type="GO" id="GO:0007411">
    <property type="term" value="P:axon guidance"/>
    <property type="evidence" value="ECO:0007669"/>
    <property type="project" value="TreeGrafter"/>
</dbReference>
<dbReference type="OrthoDB" id="6250301at2759"/>
<sequence>MPLVNKFHKSRDGLIFSAEIMDSLEIHCPRYNDTLTQHKAEYSIIYMASHCLAYSSVSEYGYKNCILDKELLVGQCLSPHARTSIRLTVREVSPRDDGPEFHPGHSYYFITTSDGTKAGVNLQSQGLCKTKNLKMIMRVKSMREDVKRQRTHKKTNSYDNWPRKWLGQSVQETIPSRTTSRRLSEWNVDPDLRSNGIRGFVIEPSIRAQPQENNVFEVTRLYEEPVILYEVHEFANIGLDTFQSSTVPVNVAPGLTNFVSAAFVQLDVLSDSAYFAIFSHVVNTLFSLVSVMATEVGQTVAISFGSE</sequence>
<proteinExistence type="inferred from homology"/>
<evidence type="ECO:0000256" key="2">
    <source>
        <dbReference type="ARBA" id="ARBA00022729"/>
    </source>
</evidence>
<comment type="similarity">
    <text evidence="6">Belongs to the ephrin family.</text>
</comment>
<evidence type="ECO:0000313" key="9">
    <source>
        <dbReference type="Proteomes" id="UP000030665"/>
    </source>
</evidence>
<dbReference type="InterPro" id="IPR001799">
    <property type="entry name" value="Ephrin_RBD"/>
</dbReference>
<dbReference type="GO" id="GO:0046875">
    <property type="term" value="F:ephrin receptor binding"/>
    <property type="evidence" value="ECO:0007669"/>
    <property type="project" value="TreeGrafter"/>
</dbReference>
<dbReference type="Proteomes" id="UP000030665">
    <property type="component" value="Unassembled WGS sequence"/>
</dbReference>
<evidence type="ECO:0000313" key="8">
    <source>
        <dbReference type="EMBL" id="CDW51828.1"/>
    </source>
</evidence>
<dbReference type="PANTHER" id="PTHR11304:SF29">
    <property type="entry name" value="EPHRIN"/>
    <property type="match status" value="1"/>
</dbReference>
<dbReference type="GO" id="GO:0005886">
    <property type="term" value="C:plasma membrane"/>
    <property type="evidence" value="ECO:0007669"/>
    <property type="project" value="TreeGrafter"/>
</dbReference>
<keyword evidence="5" id="KW-0325">Glycoprotein</keyword>
<keyword evidence="4" id="KW-1015">Disulfide bond</keyword>
<evidence type="ECO:0000256" key="6">
    <source>
        <dbReference type="PROSITE-ProRule" id="PRU00884"/>
    </source>
</evidence>
<keyword evidence="9" id="KW-1185">Reference proteome</keyword>
<dbReference type="InterPro" id="IPR031328">
    <property type="entry name" value="Ephrin"/>
</dbReference>
<evidence type="ECO:0000256" key="5">
    <source>
        <dbReference type="ARBA" id="ARBA00023180"/>
    </source>
</evidence>
<dbReference type="GO" id="GO:0048013">
    <property type="term" value="P:ephrin receptor signaling pathway"/>
    <property type="evidence" value="ECO:0007669"/>
    <property type="project" value="TreeGrafter"/>
</dbReference>
<dbReference type="SUPFAM" id="SSF49503">
    <property type="entry name" value="Cupredoxins"/>
    <property type="match status" value="1"/>
</dbReference>
<dbReference type="InterPro" id="IPR008972">
    <property type="entry name" value="Cupredoxin"/>
</dbReference>